<dbReference type="OrthoDB" id="5836835at2759"/>
<comment type="caution">
    <text evidence="2">The sequence shown here is derived from an EMBL/GenBank/DDBJ whole genome shotgun (WGS) entry which is preliminary data.</text>
</comment>
<dbReference type="InterPro" id="IPR001180">
    <property type="entry name" value="CNH_dom"/>
</dbReference>
<evidence type="ECO:0000259" key="1">
    <source>
        <dbReference type="Pfam" id="PF00780"/>
    </source>
</evidence>
<feature type="domain" description="CNH" evidence="1">
    <location>
        <begin position="26"/>
        <end position="135"/>
    </location>
</feature>
<dbReference type="Proteomes" id="UP000298663">
    <property type="component" value="Unassembled WGS sequence"/>
</dbReference>
<dbReference type="EMBL" id="AZBU02000003">
    <property type="protein sequence ID" value="TKR86573.1"/>
    <property type="molecule type" value="Genomic_DNA"/>
</dbReference>
<evidence type="ECO:0000313" key="3">
    <source>
        <dbReference type="Proteomes" id="UP000298663"/>
    </source>
</evidence>
<accession>A0A4U5NTW6</accession>
<reference evidence="2 3" key="1">
    <citation type="journal article" date="2015" name="Genome Biol.">
        <title>Comparative genomics of Steinernema reveals deeply conserved gene regulatory networks.</title>
        <authorList>
            <person name="Dillman A.R."/>
            <person name="Macchietto M."/>
            <person name="Porter C.F."/>
            <person name="Rogers A."/>
            <person name="Williams B."/>
            <person name="Antoshechkin I."/>
            <person name="Lee M.M."/>
            <person name="Goodwin Z."/>
            <person name="Lu X."/>
            <person name="Lewis E.E."/>
            <person name="Goodrich-Blair H."/>
            <person name="Stock S.P."/>
            <person name="Adams B.J."/>
            <person name="Sternberg P.W."/>
            <person name="Mortazavi A."/>
        </authorList>
    </citation>
    <scope>NUCLEOTIDE SEQUENCE [LARGE SCALE GENOMIC DNA]</scope>
    <source>
        <strain evidence="2 3">ALL</strain>
    </source>
</reference>
<dbReference type="Pfam" id="PF00780">
    <property type="entry name" value="CNH"/>
    <property type="match status" value="1"/>
</dbReference>
<dbReference type="STRING" id="34508.A0A4U5NTW6"/>
<proteinExistence type="predicted"/>
<organism evidence="2 3">
    <name type="scientific">Steinernema carpocapsae</name>
    <name type="common">Entomopathogenic nematode</name>
    <dbReference type="NCBI Taxonomy" id="34508"/>
    <lineage>
        <taxon>Eukaryota</taxon>
        <taxon>Metazoa</taxon>
        <taxon>Ecdysozoa</taxon>
        <taxon>Nematoda</taxon>
        <taxon>Chromadorea</taxon>
        <taxon>Rhabditida</taxon>
        <taxon>Tylenchina</taxon>
        <taxon>Panagrolaimomorpha</taxon>
        <taxon>Strongyloidoidea</taxon>
        <taxon>Steinernematidae</taxon>
        <taxon>Steinernema</taxon>
    </lineage>
</organism>
<evidence type="ECO:0000313" key="2">
    <source>
        <dbReference type="EMBL" id="TKR86573.1"/>
    </source>
</evidence>
<protein>
    <recommendedName>
        <fullName evidence="1">CNH domain-containing protein</fullName>
    </recommendedName>
</protein>
<gene>
    <name evidence="2" type="ORF">L596_011142</name>
</gene>
<sequence length="148" mass="16840">MFPKRVPRLPLRINCSATWTNTITNRQYLLVGSEEGIYSLDLSELHEASMTLLQRKRTSWMYVMKNTLMAIQGKTSYLYRHDLITLTNAATSSAHKSSPLNRIPEKFLPKKLIATSKVPETKDCLQCCVERNPMNGYSGTSRYPSSCC</sequence>
<dbReference type="AlphaFoldDB" id="A0A4U5NTW6"/>
<reference evidence="2 3" key="2">
    <citation type="journal article" date="2019" name="G3 (Bethesda)">
        <title>Hybrid Assembly of the Genome of the Entomopathogenic Nematode Steinernema carpocapsae Identifies the X-Chromosome.</title>
        <authorList>
            <person name="Serra L."/>
            <person name="Macchietto M."/>
            <person name="Macias-Munoz A."/>
            <person name="McGill C.J."/>
            <person name="Rodriguez I.M."/>
            <person name="Rodriguez B."/>
            <person name="Murad R."/>
            <person name="Mortazavi A."/>
        </authorList>
    </citation>
    <scope>NUCLEOTIDE SEQUENCE [LARGE SCALE GENOMIC DNA]</scope>
    <source>
        <strain evidence="2 3">ALL</strain>
    </source>
</reference>
<name>A0A4U5NTW6_STECR</name>
<keyword evidence="3" id="KW-1185">Reference proteome</keyword>